<comment type="caution">
    <text evidence="2">The sequence shown here is derived from an EMBL/GenBank/DDBJ whole genome shotgun (WGS) entry which is preliminary data.</text>
</comment>
<dbReference type="GeneID" id="78776757"/>
<proteinExistence type="predicted"/>
<dbReference type="Proteomes" id="UP000483820">
    <property type="component" value="Chromosome V"/>
</dbReference>
<evidence type="ECO:0000313" key="2">
    <source>
        <dbReference type="EMBL" id="KAF1752617.1"/>
    </source>
</evidence>
<evidence type="ECO:0000313" key="3">
    <source>
        <dbReference type="Proteomes" id="UP000483820"/>
    </source>
</evidence>
<dbReference type="CTD" id="78776757"/>
<name>A0A6A5GBK1_CAERE</name>
<dbReference type="AlphaFoldDB" id="A0A6A5GBK1"/>
<dbReference type="RefSeq" id="XP_053581821.1">
    <property type="nucleotide sequence ID" value="XM_053732908.1"/>
</dbReference>
<feature type="region of interest" description="Disordered" evidence="1">
    <location>
        <begin position="16"/>
        <end position="72"/>
    </location>
</feature>
<dbReference type="EMBL" id="WUAV01000005">
    <property type="protein sequence ID" value="KAF1752617.1"/>
    <property type="molecule type" value="Genomic_DNA"/>
</dbReference>
<feature type="compositionally biased region" description="Basic and acidic residues" evidence="1">
    <location>
        <begin position="33"/>
        <end position="45"/>
    </location>
</feature>
<protein>
    <submittedName>
        <fullName evidence="2">Uncharacterized protein</fullName>
    </submittedName>
</protein>
<reference evidence="2 3" key="1">
    <citation type="submission" date="2019-12" db="EMBL/GenBank/DDBJ databases">
        <title>Chromosome-level assembly of the Caenorhabditis remanei genome.</title>
        <authorList>
            <person name="Teterina A.A."/>
            <person name="Willis J.H."/>
            <person name="Phillips P.C."/>
        </authorList>
    </citation>
    <scope>NUCLEOTIDE SEQUENCE [LARGE SCALE GENOMIC DNA]</scope>
    <source>
        <strain evidence="2 3">PX506</strain>
        <tissue evidence="2">Whole organism</tissue>
    </source>
</reference>
<dbReference type="KEGG" id="crq:GCK72_019172"/>
<sequence length="72" mass="7834">MLTTSTIELANTYLRKGLGASAPPPPSMSTLPYDRHDTGSPENERKHKVSKGRSVRSSMIEVLLKKSVPSPV</sequence>
<gene>
    <name evidence="2" type="ORF">GCK72_019172</name>
</gene>
<evidence type="ECO:0000256" key="1">
    <source>
        <dbReference type="SAM" id="MobiDB-lite"/>
    </source>
</evidence>
<accession>A0A6A5GBK1</accession>
<organism evidence="2 3">
    <name type="scientific">Caenorhabditis remanei</name>
    <name type="common">Caenorhabditis vulgaris</name>
    <dbReference type="NCBI Taxonomy" id="31234"/>
    <lineage>
        <taxon>Eukaryota</taxon>
        <taxon>Metazoa</taxon>
        <taxon>Ecdysozoa</taxon>
        <taxon>Nematoda</taxon>
        <taxon>Chromadorea</taxon>
        <taxon>Rhabditida</taxon>
        <taxon>Rhabditina</taxon>
        <taxon>Rhabditomorpha</taxon>
        <taxon>Rhabditoidea</taxon>
        <taxon>Rhabditidae</taxon>
        <taxon>Peloderinae</taxon>
        <taxon>Caenorhabditis</taxon>
    </lineage>
</organism>